<protein>
    <submittedName>
        <fullName evidence="2">DUF4913 domain-containing protein</fullName>
    </submittedName>
</protein>
<name>A0A0K0DEL5_ANGCA</name>
<keyword evidence="1" id="KW-1185">Reference proteome</keyword>
<accession>A0A0K0DEL5</accession>
<reference evidence="2" key="2">
    <citation type="submission" date="2017-02" db="UniProtKB">
        <authorList>
            <consortium name="WormBaseParasite"/>
        </authorList>
    </citation>
    <scope>IDENTIFICATION</scope>
</reference>
<dbReference type="AlphaFoldDB" id="A0A0K0DEL5"/>
<proteinExistence type="predicted"/>
<organism evidence="1 2">
    <name type="scientific">Angiostrongylus cantonensis</name>
    <name type="common">Rat lungworm</name>
    <dbReference type="NCBI Taxonomy" id="6313"/>
    <lineage>
        <taxon>Eukaryota</taxon>
        <taxon>Metazoa</taxon>
        <taxon>Ecdysozoa</taxon>
        <taxon>Nematoda</taxon>
        <taxon>Chromadorea</taxon>
        <taxon>Rhabditida</taxon>
        <taxon>Rhabditina</taxon>
        <taxon>Rhabditomorpha</taxon>
        <taxon>Strongyloidea</taxon>
        <taxon>Metastrongylidae</taxon>
        <taxon>Angiostrongylus</taxon>
    </lineage>
</organism>
<reference evidence="1" key="1">
    <citation type="submission" date="2012-09" db="EMBL/GenBank/DDBJ databases">
        <authorList>
            <person name="Martin A.A."/>
        </authorList>
    </citation>
    <scope>NUCLEOTIDE SEQUENCE</scope>
</reference>
<dbReference type="Proteomes" id="UP000035642">
    <property type="component" value="Unassembled WGS sequence"/>
</dbReference>
<evidence type="ECO:0000313" key="2">
    <source>
        <dbReference type="WBParaSite" id="ACAC_0000931601-mRNA-1"/>
    </source>
</evidence>
<dbReference type="WBParaSite" id="ACAC_0000931601-mRNA-1">
    <property type="protein sequence ID" value="ACAC_0000931601-mRNA-1"/>
    <property type="gene ID" value="ACAC_0000931601"/>
</dbReference>
<sequence length="89" mass="10477">MKTGDEIGNFEMDEEPIRKPAKLTAMPTAKDLGIMERNWRNYYETKGIENGVFTHTSSKVRFYMDWQANPPKAVQEENHFQRLFNGFFV</sequence>
<evidence type="ECO:0000313" key="1">
    <source>
        <dbReference type="Proteomes" id="UP000035642"/>
    </source>
</evidence>